<dbReference type="GO" id="GO:0003723">
    <property type="term" value="F:RNA binding"/>
    <property type="evidence" value="ECO:0007669"/>
    <property type="project" value="UniProtKB-KW"/>
</dbReference>
<dbReference type="EMBL" id="AP011782">
    <property type="protein sequence ID" value="BAL57701.1"/>
    <property type="molecule type" value="Genomic_DNA"/>
</dbReference>
<proteinExistence type="inferred from homology"/>
<evidence type="ECO:0000313" key="7">
    <source>
        <dbReference type="EMBL" id="BAL57701.1"/>
    </source>
</evidence>
<keyword evidence="4" id="KW-0694">RNA-binding</keyword>
<comment type="function">
    <text evidence="1">This subunit may be involved in monitoring complementarity of crRNA and target RNA.</text>
</comment>
<protein>
    <recommendedName>
        <fullName evidence="3">CRISPR system Cms protein Csm2</fullName>
    </recommendedName>
    <alternativeName>
        <fullName evidence="6">CRISPR type III A-associated protein Csm2</fullName>
    </alternativeName>
</protein>
<evidence type="ECO:0000256" key="6">
    <source>
        <dbReference type="ARBA" id="ARBA00031723"/>
    </source>
</evidence>
<accession>H5SNG5</accession>
<reference evidence="7" key="2">
    <citation type="journal article" date="2012" name="PLoS ONE">
        <title>A Deeply Branching Thermophilic Bacterium with an Ancient Acetyl-CoA Pathway Dominates a Subsurface Ecosystem.</title>
        <authorList>
            <person name="Takami H."/>
            <person name="Noguchi H."/>
            <person name="Takaki Y."/>
            <person name="Uchiyama I."/>
            <person name="Toyoda A."/>
            <person name="Nishi S."/>
            <person name="Chee G.-J."/>
            <person name="Arai W."/>
            <person name="Nunoura T."/>
            <person name="Itoh T."/>
            <person name="Hattori M."/>
            <person name="Takai K."/>
        </authorList>
    </citation>
    <scope>NUCLEOTIDE SEQUENCE</scope>
</reference>
<dbReference type="NCBIfam" id="TIGR01870">
    <property type="entry name" value="cas_TM1810_Csm2"/>
    <property type="match status" value="1"/>
</dbReference>
<dbReference type="Pfam" id="PF03750">
    <property type="entry name" value="Csm2_III-A"/>
    <property type="match status" value="1"/>
</dbReference>
<dbReference type="AlphaFoldDB" id="H5SNG5"/>
<name>H5SNG5_9BACT</name>
<reference evidence="7" key="1">
    <citation type="journal article" date="2005" name="Environ. Microbiol.">
        <title>Genetic and functional properties of uncultivated thermophilic crenarchaeotes from a subsurface gold mine as revealed by analysis of genome fragments.</title>
        <authorList>
            <person name="Nunoura T."/>
            <person name="Hirayama H."/>
            <person name="Takami H."/>
            <person name="Oida H."/>
            <person name="Nishi S."/>
            <person name="Shimamura S."/>
            <person name="Suzuki Y."/>
            <person name="Inagaki F."/>
            <person name="Takai K."/>
            <person name="Nealson K.H."/>
            <person name="Horikoshi K."/>
        </authorList>
    </citation>
    <scope>NUCLEOTIDE SEQUENCE</scope>
</reference>
<evidence type="ECO:0000256" key="2">
    <source>
        <dbReference type="ARBA" id="ARBA00006896"/>
    </source>
</evidence>
<dbReference type="GO" id="GO:0051607">
    <property type="term" value="P:defense response to virus"/>
    <property type="evidence" value="ECO:0007669"/>
    <property type="project" value="UniProtKB-KW"/>
</dbReference>
<evidence type="ECO:0000256" key="3">
    <source>
        <dbReference type="ARBA" id="ARBA00016118"/>
    </source>
</evidence>
<gene>
    <name evidence="7" type="ORF">HGMM_F52A12C21</name>
</gene>
<dbReference type="InterPro" id="IPR010149">
    <property type="entry name" value="CRISPR-assoc_prot_Csm2_III-A"/>
</dbReference>
<organism evidence="7">
    <name type="scientific">uncultured Acetothermia bacterium</name>
    <dbReference type="NCBI Taxonomy" id="236499"/>
    <lineage>
        <taxon>Bacteria</taxon>
        <taxon>Candidatus Bipolaricaulota</taxon>
        <taxon>environmental samples</taxon>
    </lineage>
</organism>
<dbReference type="CDD" id="cd09647">
    <property type="entry name" value="Csm2_III-A"/>
    <property type="match status" value="1"/>
</dbReference>
<keyword evidence="5" id="KW-0051">Antiviral defense</keyword>
<comment type="similarity">
    <text evidence="2">Belongs to the CRISPR-associated Csm2 family.</text>
</comment>
<evidence type="ECO:0000256" key="4">
    <source>
        <dbReference type="ARBA" id="ARBA00022884"/>
    </source>
</evidence>
<sequence>MQRYGQRGQRQTPSLVSDQEIEQIIAGDANKLVEVAERLGQDFAKDGQGVKKLSTSQIRNVFGEVKRLQMKGQFDQQAARELILLKPKLAYQAGRHDETKVPQLAEVLSNAIDRVGSDQRRFEHFVDFFEAILAYHRKHGGK</sequence>
<evidence type="ECO:0000256" key="5">
    <source>
        <dbReference type="ARBA" id="ARBA00023118"/>
    </source>
</evidence>
<evidence type="ECO:0000256" key="1">
    <source>
        <dbReference type="ARBA" id="ARBA00003640"/>
    </source>
</evidence>